<dbReference type="RefSeq" id="WP_185659882.1">
    <property type="nucleotide sequence ID" value="NZ_CAWPOO010000007.1"/>
</dbReference>
<dbReference type="AlphaFoldDB" id="A0A7X1B5G9"/>
<evidence type="ECO:0000313" key="2">
    <source>
        <dbReference type="EMBL" id="MBC2605996.1"/>
    </source>
</evidence>
<evidence type="ECO:0000256" key="1">
    <source>
        <dbReference type="SAM" id="MobiDB-lite"/>
    </source>
</evidence>
<proteinExistence type="predicted"/>
<protein>
    <submittedName>
        <fullName evidence="2">Uncharacterized protein</fullName>
    </submittedName>
</protein>
<comment type="caution">
    <text evidence="2">The sequence shown here is derived from an EMBL/GenBank/DDBJ whole genome shotgun (WGS) entry which is preliminary data.</text>
</comment>
<dbReference type="Proteomes" id="UP000526501">
    <property type="component" value="Unassembled WGS sequence"/>
</dbReference>
<keyword evidence="3" id="KW-1185">Reference proteome</keyword>
<name>A0A7X1B5G9_9BACT</name>
<evidence type="ECO:0000313" key="3">
    <source>
        <dbReference type="Proteomes" id="UP000526501"/>
    </source>
</evidence>
<dbReference type="SUPFAM" id="SSF57997">
    <property type="entry name" value="Tropomyosin"/>
    <property type="match status" value="1"/>
</dbReference>
<feature type="region of interest" description="Disordered" evidence="1">
    <location>
        <begin position="123"/>
        <end position="152"/>
    </location>
</feature>
<reference evidence="2 3" key="1">
    <citation type="submission" date="2020-07" db="EMBL/GenBank/DDBJ databases">
        <authorList>
            <person name="Feng X."/>
        </authorList>
    </citation>
    <scope>NUCLEOTIDE SEQUENCE [LARGE SCALE GENOMIC DNA]</scope>
    <source>
        <strain evidence="2 3">JCM23202</strain>
    </source>
</reference>
<organism evidence="2 3">
    <name type="scientific">Pelagicoccus albus</name>
    <dbReference type="NCBI Taxonomy" id="415222"/>
    <lineage>
        <taxon>Bacteria</taxon>
        <taxon>Pseudomonadati</taxon>
        <taxon>Verrucomicrobiota</taxon>
        <taxon>Opitutia</taxon>
        <taxon>Puniceicoccales</taxon>
        <taxon>Pelagicoccaceae</taxon>
        <taxon>Pelagicoccus</taxon>
    </lineage>
</organism>
<sequence length="493" mass="55539">MNKTLLLILCDFLLLTILSMWKMEEDAPPPTEAEVAESQEASVSGMAMMEQDLLDTLAYSLEEEQAQRSELSEDLEAKAAELAKREEELAQRQDRIQSLEQNLSEAEQRQQQLAEERQNLEQEAQALQNQVEEARSEAQSVTQRLSEAEQQALQSQAQSRLLQEELDRKLEEIEAKESALQAKDQQLANTQQQVQELGVQVRMREQENEFLQDSVTDLKGAVVAEREERERLQEQSTFLAQGVSELAASSQDLTQELRSNFEINANQLFADFKNNQVNANFTAIKLLRNRYVQEEDTTTTVVVSDGTDYYALVHIDNMPFGLRSNPSYVRSVSLTLSRSGADKRVGALGFMDLDPRIAMIKLTAEEASSLGGKPYLTALEPFKFPEAVLVDHDGKYYGEVEFKLDSETPGFVKMQTKIFSSIFGEFSPSTGDLVLSKTGELLGIMVNRRYCVLVNNFVALETLDLRRQLNTGELKGTLRVLNSALDDFPSPLR</sequence>
<dbReference type="EMBL" id="JACHVC010000007">
    <property type="protein sequence ID" value="MBC2605996.1"/>
    <property type="molecule type" value="Genomic_DNA"/>
</dbReference>
<gene>
    <name evidence="2" type="ORF">H5P27_08060</name>
</gene>
<accession>A0A7X1B5G9</accession>